<dbReference type="PANTHER" id="PTHR33693">
    <property type="entry name" value="TYPE-5 URACIL-DNA GLYCOSYLASE"/>
    <property type="match status" value="1"/>
</dbReference>
<dbReference type="CDD" id="cd10030">
    <property type="entry name" value="UDG-F4_TTUDGA_SPO1dp_like"/>
    <property type="match status" value="1"/>
</dbReference>
<evidence type="ECO:0000256" key="7">
    <source>
        <dbReference type="ARBA" id="ARBA00022763"/>
    </source>
</evidence>
<dbReference type="InterPro" id="IPR005122">
    <property type="entry name" value="Uracil-DNA_glycosylase-like"/>
</dbReference>
<keyword evidence="8" id="KW-0378">Hydrolase</keyword>
<protein>
    <recommendedName>
        <fullName evidence="4">Type-4 uracil-DNA glycosylase</fullName>
        <ecNumber evidence="3">3.2.2.27</ecNumber>
    </recommendedName>
</protein>
<evidence type="ECO:0000259" key="12">
    <source>
        <dbReference type="SMART" id="SM00986"/>
    </source>
</evidence>
<dbReference type="PANTHER" id="PTHR33693:SF1">
    <property type="entry name" value="TYPE-4 URACIL-DNA GLYCOSYLASE"/>
    <property type="match status" value="1"/>
</dbReference>
<dbReference type="SMART" id="SM00987">
    <property type="entry name" value="UreE_C"/>
    <property type="match status" value="1"/>
</dbReference>
<evidence type="ECO:0000313" key="14">
    <source>
        <dbReference type="Proteomes" id="UP000076964"/>
    </source>
</evidence>
<keyword evidence="14" id="KW-1185">Reference proteome</keyword>
<keyword evidence="9" id="KW-0408">Iron</keyword>
<evidence type="ECO:0000256" key="9">
    <source>
        <dbReference type="ARBA" id="ARBA00023004"/>
    </source>
</evidence>
<keyword evidence="10" id="KW-0411">Iron-sulfur</keyword>
<dbReference type="Gene3D" id="3.40.470.10">
    <property type="entry name" value="Uracil-DNA glycosylase-like domain"/>
    <property type="match status" value="1"/>
</dbReference>
<keyword evidence="5" id="KW-0004">4Fe-4S</keyword>
<organism evidence="13 14">
    <name type="scientific">Thermodesulfatator autotrophicus</name>
    <dbReference type="NCBI Taxonomy" id="1795632"/>
    <lineage>
        <taxon>Bacteria</taxon>
        <taxon>Pseudomonadati</taxon>
        <taxon>Thermodesulfobacteriota</taxon>
        <taxon>Thermodesulfobacteria</taxon>
        <taxon>Thermodesulfobacteriales</taxon>
        <taxon>Thermodesulfatatoraceae</taxon>
        <taxon>Thermodesulfatator</taxon>
    </lineage>
</organism>
<dbReference type="GO" id="GO:0046872">
    <property type="term" value="F:metal ion binding"/>
    <property type="evidence" value="ECO:0007669"/>
    <property type="project" value="UniProtKB-KW"/>
</dbReference>
<feature type="domain" description="Uracil-DNA glycosylase-like" evidence="12">
    <location>
        <begin position="68"/>
        <end position="214"/>
    </location>
</feature>
<evidence type="ECO:0000256" key="6">
    <source>
        <dbReference type="ARBA" id="ARBA00022723"/>
    </source>
</evidence>
<dbReference type="SUPFAM" id="SSF52141">
    <property type="entry name" value="Uracil-DNA glycosylase-like"/>
    <property type="match status" value="1"/>
</dbReference>
<evidence type="ECO:0000313" key="13">
    <source>
        <dbReference type="EMBL" id="OAG27301.1"/>
    </source>
</evidence>
<evidence type="ECO:0000256" key="2">
    <source>
        <dbReference type="ARBA" id="ARBA00006521"/>
    </source>
</evidence>
<evidence type="ECO:0000256" key="4">
    <source>
        <dbReference type="ARBA" id="ARBA00019403"/>
    </source>
</evidence>
<proteinExistence type="inferred from homology"/>
<evidence type="ECO:0000256" key="10">
    <source>
        <dbReference type="ARBA" id="ARBA00023014"/>
    </source>
</evidence>
<evidence type="ECO:0000256" key="1">
    <source>
        <dbReference type="ARBA" id="ARBA00001400"/>
    </source>
</evidence>
<name>A0A177E730_9BACT</name>
<dbReference type="GO" id="GO:0004844">
    <property type="term" value="F:uracil DNA N-glycosylase activity"/>
    <property type="evidence" value="ECO:0007669"/>
    <property type="project" value="UniProtKB-EC"/>
</dbReference>
<gene>
    <name evidence="13" type="ORF">TH606_07460</name>
</gene>
<dbReference type="EMBL" id="LSFI01000033">
    <property type="protein sequence ID" value="OAG27301.1"/>
    <property type="molecule type" value="Genomic_DNA"/>
</dbReference>
<reference evidence="13 14" key="1">
    <citation type="submission" date="2016-02" db="EMBL/GenBank/DDBJ databases">
        <title>Draft genome sequence of Thermodesulfatator sp. S606.</title>
        <authorList>
            <person name="Lai Q."/>
            <person name="Cao J."/>
            <person name="Dupont S."/>
            <person name="Shao Z."/>
            <person name="Jebbar M."/>
            <person name="Alain K."/>
        </authorList>
    </citation>
    <scope>NUCLEOTIDE SEQUENCE [LARGE SCALE GENOMIC DNA]</scope>
    <source>
        <strain evidence="13 14">S606</strain>
    </source>
</reference>
<keyword evidence="11" id="KW-0234">DNA repair</keyword>
<sequence>MANFWEDLYEYLKFLQKIGVDALPARKNIRRFLDLDLTPPPKSLAEIESEIRNCTRCKLHRTRKNIVLGEGPESASLMFIGEAPGKDEDEEGRPFVGRAGQLLDKMLETININRNEVYITNVVKCRPPGNRNPQPEEIEACLPYLSKQIKLVRPAIICTLGLIASQTVLATTSPLSSLRGKIHELDGIKVLVTYHPAYLLRYPPKKKEAFEDLKLLKR</sequence>
<evidence type="ECO:0000256" key="5">
    <source>
        <dbReference type="ARBA" id="ARBA00022485"/>
    </source>
</evidence>
<keyword evidence="6" id="KW-0479">Metal-binding</keyword>
<dbReference type="Pfam" id="PF03167">
    <property type="entry name" value="UDG"/>
    <property type="match status" value="1"/>
</dbReference>
<evidence type="ECO:0000256" key="11">
    <source>
        <dbReference type="ARBA" id="ARBA00023204"/>
    </source>
</evidence>
<comment type="catalytic activity">
    <reaction evidence="1">
        <text>Hydrolyzes single-stranded DNA or mismatched double-stranded DNA and polynucleotides, releasing free uracil.</text>
        <dbReference type="EC" id="3.2.2.27"/>
    </reaction>
</comment>
<dbReference type="InterPro" id="IPR005273">
    <property type="entry name" value="Ura-DNA_glyco_family4"/>
</dbReference>
<evidence type="ECO:0000256" key="3">
    <source>
        <dbReference type="ARBA" id="ARBA00012030"/>
    </source>
</evidence>
<dbReference type="GO" id="GO:0006281">
    <property type="term" value="P:DNA repair"/>
    <property type="evidence" value="ECO:0007669"/>
    <property type="project" value="UniProtKB-KW"/>
</dbReference>
<evidence type="ECO:0000256" key="8">
    <source>
        <dbReference type="ARBA" id="ARBA00022801"/>
    </source>
</evidence>
<dbReference type="InterPro" id="IPR051536">
    <property type="entry name" value="UDG_Type-4/5"/>
</dbReference>
<dbReference type="RefSeq" id="WP_068542518.1">
    <property type="nucleotide sequence ID" value="NZ_LSFI01000033.1"/>
</dbReference>
<dbReference type="NCBIfam" id="TIGR00758">
    <property type="entry name" value="UDG_fam4"/>
    <property type="match status" value="1"/>
</dbReference>
<accession>A0A177E730</accession>
<comment type="caution">
    <text evidence="13">The sequence shown here is derived from an EMBL/GenBank/DDBJ whole genome shotgun (WGS) entry which is preliminary data.</text>
</comment>
<dbReference type="EC" id="3.2.2.27" evidence="3"/>
<dbReference type="SMART" id="SM00986">
    <property type="entry name" value="UDG"/>
    <property type="match status" value="1"/>
</dbReference>
<dbReference type="AlphaFoldDB" id="A0A177E730"/>
<dbReference type="InterPro" id="IPR036895">
    <property type="entry name" value="Uracil-DNA_glycosylase-like_sf"/>
</dbReference>
<comment type="similarity">
    <text evidence="2">Belongs to the uracil-DNA glycosylase (UDG) superfamily. Type 4 (UDGa) family.</text>
</comment>
<dbReference type="Proteomes" id="UP000076964">
    <property type="component" value="Unassembled WGS sequence"/>
</dbReference>
<feature type="non-terminal residue" evidence="13">
    <location>
        <position position="218"/>
    </location>
</feature>
<dbReference type="GO" id="GO:0051539">
    <property type="term" value="F:4 iron, 4 sulfur cluster binding"/>
    <property type="evidence" value="ECO:0007669"/>
    <property type="project" value="UniProtKB-KW"/>
</dbReference>
<keyword evidence="7" id="KW-0227">DNA damage</keyword>
<dbReference type="STRING" id="1795632.TH606_07460"/>
<dbReference type="OrthoDB" id="5290748at2"/>